<dbReference type="Proteomes" id="UP000680638">
    <property type="component" value="Unassembled WGS sequence"/>
</dbReference>
<sequence>MKTTSGRLAAISESVNIPLPPYLIISILTIFAIGPQYFINLSYIMNQAIIQNGLDLGSNDLLLPSTLSNIAFALGVPLGPAFTRKWGLRSNYLLFVAIFFVGSVINAFAGDSVSLTIGRTIQGLSAGCLFLTILPVSLKSFPNKIRNYFLLMVITGLFGASAVGAIFGSVSLSVGAWRWLFLLNIVSAALCLLVGFIGLPHGKEAAGEARPGSRVNLFLLVALMLSLTVPLCNLVDKGFASLYVWPFLAVAGILLVLFIIMDLKSPAPLVPFRTLKAPKPVSGTVMAIASHVCLILAIAGINGFLRNNLNLPYRYLVHFYVWFFVGIVVTAMLKTWLFDRLGAGILGFAGSLAVIYVSLQWRAIGPDVSLQTLYFQIALLGAGVSMVLVGGALGTALAGDIHQASMRSVTLHSIRNFAGAIATPLLGWYLTRQNAVNYEEIRGRLGLFGGEARAEIAGWTRSFMNEGLPAAKAQSMASYELIVQTKKAAILGAYHNLFTIMACVGAIMLLASAGKIVTGKGRSLVQKEKRLMMPKPEQTDLAPSAARFTK</sequence>
<keyword evidence="5 6" id="KW-0472">Membrane</keyword>
<dbReference type="InterPro" id="IPR036259">
    <property type="entry name" value="MFS_trans_sf"/>
</dbReference>
<proteinExistence type="predicted"/>
<keyword evidence="9" id="KW-1185">Reference proteome</keyword>
<feature type="transmembrane region" description="Helical" evidence="6">
    <location>
        <begin position="217"/>
        <end position="236"/>
    </location>
</feature>
<evidence type="ECO:0000256" key="1">
    <source>
        <dbReference type="ARBA" id="ARBA00004651"/>
    </source>
</evidence>
<evidence type="ECO:0000259" key="7">
    <source>
        <dbReference type="PROSITE" id="PS50850"/>
    </source>
</evidence>
<feature type="transmembrane region" description="Helical" evidence="6">
    <location>
        <begin position="21"/>
        <end position="41"/>
    </location>
</feature>
<comment type="caution">
    <text evidence="8">The sequence shown here is derived from an EMBL/GenBank/DDBJ whole genome shotgun (WGS) entry which is preliminary data.</text>
</comment>
<evidence type="ECO:0000256" key="5">
    <source>
        <dbReference type="ARBA" id="ARBA00023136"/>
    </source>
</evidence>
<dbReference type="PROSITE" id="PS50850">
    <property type="entry name" value="MFS"/>
    <property type="match status" value="1"/>
</dbReference>
<dbReference type="PANTHER" id="PTHR42718">
    <property type="entry name" value="MAJOR FACILITATOR SUPERFAMILY MULTIDRUG TRANSPORTER MFSC"/>
    <property type="match status" value="1"/>
</dbReference>
<evidence type="ECO:0000256" key="3">
    <source>
        <dbReference type="ARBA" id="ARBA00022692"/>
    </source>
</evidence>
<name>A0ABQ4M2R0_9BACL</name>
<dbReference type="EMBL" id="BORW01000031">
    <property type="protein sequence ID" value="GIO69423.1"/>
    <property type="molecule type" value="Genomic_DNA"/>
</dbReference>
<organism evidence="8 9">
    <name type="scientific">Paenibacillus cookii</name>
    <dbReference type="NCBI Taxonomy" id="157839"/>
    <lineage>
        <taxon>Bacteria</taxon>
        <taxon>Bacillati</taxon>
        <taxon>Bacillota</taxon>
        <taxon>Bacilli</taxon>
        <taxon>Bacillales</taxon>
        <taxon>Paenibacillaceae</taxon>
        <taxon>Paenibacillus</taxon>
    </lineage>
</organism>
<reference evidence="8 9" key="1">
    <citation type="submission" date="2021-03" db="EMBL/GenBank/DDBJ databases">
        <title>Antimicrobial resistance genes in bacteria isolated from Japanese honey, and their potential for conferring macrolide and lincosamide resistance in the American foulbrood pathogen Paenibacillus larvae.</title>
        <authorList>
            <person name="Okamoto M."/>
            <person name="Kumagai M."/>
            <person name="Kanamori H."/>
            <person name="Takamatsu D."/>
        </authorList>
    </citation>
    <scope>NUCLEOTIDE SEQUENCE [LARGE SCALE GENOMIC DNA]</scope>
    <source>
        <strain evidence="8 9">J21TS3</strain>
    </source>
</reference>
<dbReference type="Pfam" id="PF07690">
    <property type="entry name" value="MFS_1"/>
    <property type="match status" value="1"/>
</dbReference>
<feature type="transmembrane region" description="Helical" evidence="6">
    <location>
        <begin position="116"/>
        <end position="136"/>
    </location>
</feature>
<keyword evidence="3 6" id="KW-0812">Transmembrane</keyword>
<gene>
    <name evidence="8" type="ORF">J21TS3_42440</name>
</gene>
<feature type="transmembrane region" description="Helical" evidence="6">
    <location>
        <begin position="317"/>
        <end position="336"/>
    </location>
</feature>
<evidence type="ECO:0000313" key="9">
    <source>
        <dbReference type="Proteomes" id="UP000680638"/>
    </source>
</evidence>
<accession>A0ABQ4M2R0</accession>
<feature type="transmembrane region" description="Helical" evidence="6">
    <location>
        <begin position="242"/>
        <end position="263"/>
    </location>
</feature>
<keyword evidence="2" id="KW-0813">Transport</keyword>
<dbReference type="InterPro" id="IPR011701">
    <property type="entry name" value="MFS"/>
</dbReference>
<evidence type="ECO:0000313" key="8">
    <source>
        <dbReference type="EMBL" id="GIO69423.1"/>
    </source>
</evidence>
<comment type="subcellular location">
    <subcellularLocation>
        <location evidence="1">Cell membrane</location>
        <topology evidence="1">Multi-pass membrane protein</topology>
    </subcellularLocation>
</comment>
<feature type="transmembrane region" description="Helical" evidence="6">
    <location>
        <begin position="497"/>
        <end position="517"/>
    </location>
</feature>
<evidence type="ECO:0000256" key="4">
    <source>
        <dbReference type="ARBA" id="ARBA00022989"/>
    </source>
</evidence>
<feature type="domain" description="Major facilitator superfamily (MFS) profile" evidence="7">
    <location>
        <begin position="22"/>
        <end position="520"/>
    </location>
</feature>
<keyword evidence="4 6" id="KW-1133">Transmembrane helix</keyword>
<dbReference type="InterPro" id="IPR020846">
    <property type="entry name" value="MFS_dom"/>
</dbReference>
<dbReference type="SUPFAM" id="SSF103473">
    <property type="entry name" value="MFS general substrate transporter"/>
    <property type="match status" value="1"/>
</dbReference>
<dbReference type="Gene3D" id="1.20.1250.20">
    <property type="entry name" value="MFS general substrate transporter like domains"/>
    <property type="match status" value="1"/>
</dbReference>
<feature type="transmembrane region" description="Helical" evidence="6">
    <location>
        <begin position="373"/>
        <end position="397"/>
    </location>
</feature>
<dbReference type="RefSeq" id="WP_212952086.1">
    <property type="nucleotide sequence ID" value="NZ_BORW01000031.1"/>
</dbReference>
<dbReference type="PANTHER" id="PTHR42718:SF9">
    <property type="entry name" value="MAJOR FACILITATOR SUPERFAMILY MULTIDRUG TRANSPORTER MFSC"/>
    <property type="match status" value="1"/>
</dbReference>
<feature type="transmembrane region" description="Helical" evidence="6">
    <location>
        <begin position="343"/>
        <end position="361"/>
    </location>
</feature>
<evidence type="ECO:0000256" key="6">
    <source>
        <dbReference type="SAM" id="Phobius"/>
    </source>
</evidence>
<protein>
    <submittedName>
        <fullName evidence="8">Multidrug resistance protein</fullName>
    </submittedName>
</protein>
<evidence type="ECO:0000256" key="2">
    <source>
        <dbReference type="ARBA" id="ARBA00022448"/>
    </source>
</evidence>
<feature type="transmembrane region" description="Helical" evidence="6">
    <location>
        <begin position="92"/>
        <end position="110"/>
    </location>
</feature>
<feature type="transmembrane region" description="Helical" evidence="6">
    <location>
        <begin position="148"/>
        <end position="170"/>
    </location>
</feature>
<feature type="transmembrane region" description="Helical" evidence="6">
    <location>
        <begin position="176"/>
        <end position="197"/>
    </location>
</feature>
<feature type="transmembrane region" description="Helical" evidence="6">
    <location>
        <begin position="284"/>
        <end position="305"/>
    </location>
</feature>